<evidence type="ECO:0000259" key="8">
    <source>
        <dbReference type="Pfam" id="PF04116"/>
    </source>
</evidence>
<evidence type="ECO:0000256" key="5">
    <source>
        <dbReference type="ARBA" id="ARBA00023098"/>
    </source>
</evidence>
<dbReference type="PANTHER" id="PTHR21624:SF1">
    <property type="entry name" value="ALKYLGLYCEROL MONOOXYGENASE"/>
    <property type="match status" value="1"/>
</dbReference>
<name>A0A915YKV8_9BACT</name>
<dbReference type="GO" id="GO:0008610">
    <property type="term" value="P:lipid biosynthetic process"/>
    <property type="evidence" value="ECO:0007669"/>
    <property type="project" value="InterPro"/>
</dbReference>
<dbReference type="Pfam" id="PF04116">
    <property type="entry name" value="FA_hydroxylase"/>
    <property type="match status" value="1"/>
</dbReference>
<dbReference type="InterPro" id="IPR006694">
    <property type="entry name" value="Fatty_acid_hydroxylase"/>
</dbReference>
<evidence type="ECO:0000313" key="10">
    <source>
        <dbReference type="Proteomes" id="UP001060919"/>
    </source>
</evidence>
<dbReference type="GO" id="GO:0005506">
    <property type="term" value="F:iron ion binding"/>
    <property type="evidence" value="ECO:0007669"/>
    <property type="project" value="InterPro"/>
</dbReference>
<evidence type="ECO:0000256" key="1">
    <source>
        <dbReference type="ARBA" id="ARBA00004127"/>
    </source>
</evidence>
<keyword evidence="6 7" id="KW-0472">Membrane</keyword>
<protein>
    <submittedName>
        <fullName evidence="9">Sterol desaturase family protein</fullName>
    </submittedName>
</protein>
<feature type="domain" description="Fatty acid hydroxylase" evidence="8">
    <location>
        <begin position="79"/>
        <end position="212"/>
    </location>
</feature>
<evidence type="ECO:0000313" key="9">
    <source>
        <dbReference type="EMBL" id="BDS15092.1"/>
    </source>
</evidence>
<organism evidence="9 10">
    <name type="scientific">Aureispira anguillae</name>
    <dbReference type="NCBI Taxonomy" id="2864201"/>
    <lineage>
        <taxon>Bacteria</taxon>
        <taxon>Pseudomonadati</taxon>
        <taxon>Bacteroidota</taxon>
        <taxon>Saprospiria</taxon>
        <taxon>Saprospirales</taxon>
        <taxon>Saprospiraceae</taxon>
        <taxon>Aureispira</taxon>
    </lineage>
</organism>
<evidence type="ECO:0000256" key="6">
    <source>
        <dbReference type="ARBA" id="ARBA00023136"/>
    </source>
</evidence>
<feature type="transmembrane region" description="Helical" evidence="7">
    <location>
        <begin position="325"/>
        <end position="346"/>
    </location>
</feature>
<dbReference type="Proteomes" id="UP001060919">
    <property type="component" value="Chromosome"/>
</dbReference>
<dbReference type="GO" id="GO:0050479">
    <property type="term" value="F:glyceryl-ether monooxygenase activity"/>
    <property type="evidence" value="ECO:0007669"/>
    <property type="project" value="TreeGrafter"/>
</dbReference>
<feature type="transmembrane region" description="Helical" evidence="7">
    <location>
        <begin position="6"/>
        <end position="25"/>
    </location>
</feature>
<keyword evidence="3 7" id="KW-1133">Transmembrane helix</keyword>
<evidence type="ECO:0000256" key="7">
    <source>
        <dbReference type="SAM" id="Phobius"/>
    </source>
</evidence>
<evidence type="ECO:0000256" key="4">
    <source>
        <dbReference type="ARBA" id="ARBA00023002"/>
    </source>
</evidence>
<dbReference type="GO" id="GO:0016020">
    <property type="term" value="C:membrane"/>
    <property type="evidence" value="ECO:0007669"/>
    <property type="project" value="GOC"/>
</dbReference>
<dbReference type="GO" id="GO:0006643">
    <property type="term" value="P:membrane lipid metabolic process"/>
    <property type="evidence" value="ECO:0007669"/>
    <property type="project" value="TreeGrafter"/>
</dbReference>
<reference evidence="9" key="1">
    <citation type="submission" date="2022-09" db="EMBL/GenBank/DDBJ databases">
        <title>Aureispira anguillicida sp. nov., isolated from Leptocephalus of Japanese eel Anguilla japonica.</title>
        <authorList>
            <person name="Yuasa K."/>
            <person name="Mekata T."/>
            <person name="Ikunari K."/>
        </authorList>
    </citation>
    <scope>NUCLEOTIDE SEQUENCE</scope>
    <source>
        <strain evidence="9">EL160426</strain>
    </source>
</reference>
<feature type="transmembrane region" description="Helical" evidence="7">
    <location>
        <begin position="353"/>
        <end position="373"/>
    </location>
</feature>
<proteinExistence type="predicted"/>
<gene>
    <name evidence="9" type="ORF">AsAng_0058760</name>
</gene>
<sequence>MNLMLFAIPIFFLLIGIEFLISRFHQQELYRFNDAISNISCGISQQVLSVFIKSLTLGLYAYFYHLSPLRIPTTWWSYLILFLAIDGLYYWFHRYSHEINIFWGAHVVHHQSEDYNLSVALRQSAFQSLISGVFYLPLAFLGFDPISFLLINTLQTLYQFWIHTETIDKLPQWFEYVFNTPSHHRVHHGQNPEYIDKNHGGTLIIFDRIFGTFQAEKATVVYGVTKPLSTWNPIWANLDYYKDLGSTFIHTSKWSDKLRLLFEKPGWRPVEAGGPLLPPPIQRSEQIKYHTIIPNGLSVYIAIHYLLLLLGTTFFLATLSKEQNIFSLPILTTIAFILWSVASFGLSADKRRLGFWLELSRLLLFPIFLHLLYINNNFIYFKGIILLIHLISMVYFRRFKNILNH</sequence>
<evidence type="ECO:0000256" key="2">
    <source>
        <dbReference type="ARBA" id="ARBA00022692"/>
    </source>
</evidence>
<feature type="transmembrane region" description="Helical" evidence="7">
    <location>
        <begin position="75"/>
        <end position="92"/>
    </location>
</feature>
<keyword evidence="4" id="KW-0560">Oxidoreductase</keyword>
<keyword evidence="10" id="KW-1185">Reference proteome</keyword>
<keyword evidence="5" id="KW-0443">Lipid metabolism</keyword>
<dbReference type="GO" id="GO:0012505">
    <property type="term" value="C:endomembrane system"/>
    <property type="evidence" value="ECO:0007669"/>
    <property type="project" value="UniProtKB-SubCell"/>
</dbReference>
<dbReference type="RefSeq" id="WP_264790277.1">
    <property type="nucleotide sequence ID" value="NZ_AP026867.1"/>
</dbReference>
<feature type="transmembrane region" description="Helical" evidence="7">
    <location>
        <begin position="46"/>
        <end position="63"/>
    </location>
</feature>
<dbReference type="KEGG" id="aup:AsAng_0058760"/>
<comment type="subcellular location">
    <subcellularLocation>
        <location evidence="1">Endomembrane system</location>
        <topology evidence="1">Multi-pass membrane protein</topology>
    </subcellularLocation>
</comment>
<dbReference type="PANTHER" id="PTHR21624">
    <property type="entry name" value="STEROL DESATURASE-RELATED PROTEIN"/>
    <property type="match status" value="1"/>
</dbReference>
<evidence type="ECO:0000256" key="3">
    <source>
        <dbReference type="ARBA" id="ARBA00022989"/>
    </source>
</evidence>
<accession>A0A915YKV8</accession>
<feature type="transmembrane region" description="Helical" evidence="7">
    <location>
        <begin position="379"/>
        <end position="396"/>
    </location>
</feature>
<dbReference type="InterPro" id="IPR051689">
    <property type="entry name" value="Sterol_desaturase/TMEM195"/>
</dbReference>
<keyword evidence="2 7" id="KW-0812">Transmembrane</keyword>
<dbReference type="AlphaFoldDB" id="A0A915YKV8"/>
<dbReference type="EMBL" id="AP026867">
    <property type="protein sequence ID" value="BDS15092.1"/>
    <property type="molecule type" value="Genomic_DNA"/>
</dbReference>
<feature type="transmembrane region" description="Helical" evidence="7">
    <location>
        <begin position="297"/>
        <end position="319"/>
    </location>
</feature>